<organism evidence="2 3">
    <name type="scientific">Roseobacter sinensis</name>
    <dbReference type="NCBI Taxonomy" id="2931391"/>
    <lineage>
        <taxon>Bacteria</taxon>
        <taxon>Pseudomonadati</taxon>
        <taxon>Pseudomonadota</taxon>
        <taxon>Alphaproteobacteria</taxon>
        <taxon>Rhodobacterales</taxon>
        <taxon>Roseobacteraceae</taxon>
        <taxon>Roseobacter</taxon>
    </lineage>
</organism>
<dbReference type="PANTHER" id="PTHR32063:SF18">
    <property type="entry name" value="CATION EFFLUX SYSTEM PROTEIN"/>
    <property type="match status" value="1"/>
</dbReference>
<dbReference type="InterPro" id="IPR001036">
    <property type="entry name" value="Acrflvin-R"/>
</dbReference>
<dbReference type="EMBL" id="JALIEB010000006">
    <property type="protein sequence ID" value="MCV3271971.1"/>
    <property type="molecule type" value="Genomic_DNA"/>
</dbReference>
<keyword evidence="3" id="KW-1185">Reference proteome</keyword>
<keyword evidence="1" id="KW-0472">Membrane</keyword>
<dbReference type="Gene3D" id="3.30.70.1440">
    <property type="entry name" value="Multidrug efflux transporter AcrB pore domain"/>
    <property type="match status" value="1"/>
</dbReference>
<evidence type="ECO:0000313" key="3">
    <source>
        <dbReference type="Proteomes" id="UP001208690"/>
    </source>
</evidence>
<dbReference type="InterPro" id="IPR027463">
    <property type="entry name" value="AcrB_DN_DC_subdom"/>
</dbReference>
<sequence>METLTFREPRLVALALLVIIAAGLSALLAIGRQEDPTITNLFATITTPYPGADPARVETLVTAEIEDELREIPEVDEINSTSATGISIVRVDLLETLPDDRIEQVWSEIRDALGDAEANFPQGALTPEFSSDGAGTFGAIIALSADHAGVPLSIMGRYAETLADSLRSTAGTKQVETFGAPEEEVLVTLDPVKTAALGLTADDVSAAVARADSKGQAGRLRSLENELILDIAGDITALERVREMIVREGPDGQVTHVADIAEISRGPRLPLAEQAIHNGAPAVLVAAKLEDGLQVDVWMDRVIAALDAFAATVPDSITAELVFDQSRYTAERLAEVGGNMAIGVSLVVGVLLITMGVRAALIVALILPIVSLATLATMNIIGLAIHQMSVTGLIVALGLLVDAGIVMTDEVGQRIARGQARVTAVRGAVRRLLAPLFASTVTTALSFTPMILLPGPAGDFVGSIAIAVVTMLLWSFVVAVTLTPAIAGWTMPAADKTGPMSSGLKLPAVSAAFAASLRWAVQNPIRSVAFALVLPVLGFLSMPLLTAQFFPGVDRDQFHIEVDLRPGAAIGQTSAVVERLDTLLREAPETRQVSWVLGKSAPAFYYNMAGGRDDAARFAEALVTTTSPEATETLIARLEREIDAVAPEAQVLVRGLVQGPPVDAPVELRIVGPDLATLREVGAEVRRIVADVDMVTLARGTVTTGAPEVRIDVDEAKARQLGLELATVSRQLEAGLEGVAGGSLLEGPEELPVRVRFGDATRSDLTAIADLILLPPTAAALSAEGRFPGIPLSAIANLTLVPSEPIITRRNAERVNTIQAFILRDVLPEEALVDVQAALDAEGFALPAGYRLEIGGDSDARAETMGNLLASLGLIVTLSIAAIVMTFNSFRLSAIALVVSVLSAGLSILALAIFQYPFGINAIIGVIGSIGVSINAAIIIMTGLRDDAKARTGDADAMVGVLMGSSRHIISTTITTFGGFLPLILAGGGFWPPFAMSVAGGVLLSTVVSFYFTPPMFALLYARRTRKDPARPQAEPVLNLVRAAE</sequence>
<feature type="transmembrane region" description="Helical" evidence="1">
    <location>
        <begin position="528"/>
        <end position="550"/>
    </location>
</feature>
<feature type="transmembrane region" description="Helical" evidence="1">
    <location>
        <begin position="336"/>
        <end position="354"/>
    </location>
</feature>
<dbReference type="SUPFAM" id="SSF82693">
    <property type="entry name" value="Multidrug efflux transporter AcrB pore domain, PN1, PN2, PC1 and PC2 subdomains"/>
    <property type="match status" value="2"/>
</dbReference>
<feature type="transmembrane region" description="Helical" evidence="1">
    <location>
        <begin position="464"/>
        <end position="487"/>
    </location>
</feature>
<dbReference type="Gene3D" id="1.20.1640.10">
    <property type="entry name" value="Multidrug efflux transporter AcrB transmembrane domain"/>
    <property type="match status" value="2"/>
</dbReference>
<feature type="transmembrane region" description="Helical" evidence="1">
    <location>
        <begin position="894"/>
        <end position="914"/>
    </location>
</feature>
<dbReference type="Gene3D" id="3.30.70.1320">
    <property type="entry name" value="Multidrug efflux transporter AcrB pore domain like"/>
    <property type="match status" value="1"/>
</dbReference>
<feature type="transmembrane region" description="Helical" evidence="1">
    <location>
        <begin position="997"/>
        <end position="1022"/>
    </location>
</feature>
<dbReference type="SUPFAM" id="SSF82714">
    <property type="entry name" value="Multidrug efflux transporter AcrB TolC docking domain, DN and DC subdomains"/>
    <property type="match status" value="2"/>
</dbReference>
<feature type="transmembrane region" description="Helical" evidence="1">
    <location>
        <begin position="868"/>
        <end position="887"/>
    </location>
</feature>
<feature type="transmembrane region" description="Helical" evidence="1">
    <location>
        <begin position="432"/>
        <end position="452"/>
    </location>
</feature>
<dbReference type="PANTHER" id="PTHR32063">
    <property type="match status" value="1"/>
</dbReference>
<keyword evidence="1" id="KW-0812">Transmembrane</keyword>
<dbReference type="Gene3D" id="3.30.70.1430">
    <property type="entry name" value="Multidrug efflux transporter AcrB pore domain"/>
    <property type="match status" value="2"/>
</dbReference>
<evidence type="ECO:0000256" key="1">
    <source>
        <dbReference type="SAM" id="Phobius"/>
    </source>
</evidence>
<evidence type="ECO:0000313" key="2">
    <source>
        <dbReference type="EMBL" id="MCV3271971.1"/>
    </source>
</evidence>
<feature type="transmembrane region" description="Helical" evidence="1">
    <location>
        <begin position="391"/>
        <end position="411"/>
    </location>
</feature>
<feature type="transmembrane region" description="Helical" evidence="1">
    <location>
        <begin position="361"/>
        <end position="385"/>
    </location>
</feature>
<dbReference type="PRINTS" id="PR00702">
    <property type="entry name" value="ACRIFLAVINRP"/>
</dbReference>
<accession>A0ABT3BEG7</accession>
<proteinExistence type="predicted"/>
<comment type="caution">
    <text evidence="2">The sequence shown here is derived from an EMBL/GenBank/DDBJ whole genome shotgun (WGS) entry which is preliminary data.</text>
</comment>
<dbReference type="Pfam" id="PF00873">
    <property type="entry name" value="ACR_tran"/>
    <property type="match status" value="1"/>
</dbReference>
<dbReference type="Gene3D" id="3.30.2090.10">
    <property type="entry name" value="Multidrug efflux transporter AcrB TolC docking domain, DN and DC subdomains"/>
    <property type="match status" value="2"/>
</dbReference>
<feature type="transmembrane region" description="Helical" evidence="1">
    <location>
        <begin position="969"/>
        <end position="991"/>
    </location>
</feature>
<protein>
    <submittedName>
        <fullName evidence="2">Efflux RND transporter permease subunit</fullName>
    </submittedName>
</protein>
<dbReference type="RefSeq" id="WP_263844296.1">
    <property type="nucleotide sequence ID" value="NZ_JALIEB010000006.1"/>
</dbReference>
<keyword evidence="1" id="KW-1133">Transmembrane helix</keyword>
<gene>
    <name evidence="2" type="ORF">MUB52_11085</name>
</gene>
<name>A0ABT3BEG7_9RHOB</name>
<reference evidence="2 3" key="1">
    <citation type="submission" date="2022-04" db="EMBL/GenBank/DDBJ databases">
        <title>Roseobacter sp. WL0113 is a bacterium isolated from neritic sediment.</title>
        <authorList>
            <person name="Wang L."/>
            <person name="He W."/>
            <person name="Zhang D.-F."/>
        </authorList>
    </citation>
    <scope>NUCLEOTIDE SEQUENCE [LARGE SCALE GENOMIC DNA]</scope>
    <source>
        <strain evidence="2 3">WL0113</strain>
    </source>
</reference>
<dbReference type="SUPFAM" id="SSF82866">
    <property type="entry name" value="Multidrug efflux transporter AcrB transmembrane domain"/>
    <property type="match status" value="2"/>
</dbReference>
<dbReference type="Proteomes" id="UP001208690">
    <property type="component" value="Unassembled WGS sequence"/>
</dbReference>
<feature type="transmembrane region" description="Helical" evidence="1">
    <location>
        <begin position="920"/>
        <end position="941"/>
    </location>
</feature>